<dbReference type="InterPro" id="IPR003961">
    <property type="entry name" value="FN3_dom"/>
</dbReference>
<dbReference type="InterPro" id="IPR013783">
    <property type="entry name" value="Ig-like_fold"/>
</dbReference>
<comment type="caution">
    <text evidence="3">The sequence shown here is derived from an EMBL/GenBank/DDBJ whole genome shotgun (WGS) entry which is preliminary data.</text>
</comment>
<accession>A0ABS7FFZ8</accession>
<dbReference type="Proteomes" id="UP000711178">
    <property type="component" value="Unassembled WGS sequence"/>
</dbReference>
<evidence type="ECO:0000256" key="1">
    <source>
        <dbReference type="SAM" id="MobiDB-lite"/>
    </source>
</evidence>
<dbReference type="Pfam" id="PF24801">
    <property type="entry name" value="FNIII-A_GpJ"/>
    <property type="match status" value="1"/>
</dbReference>
<dbReference type="PANTHER" id="PTHR36251">
    <property type="entry name" value="FELS-1 PROPHAGE HOST SPECIFICITY PROTEIN-RELATED"/>
    <property type="match status" value="1"/>
</dbReference>
<gene>
    <name evidence="3" type="ORF">KIF53_15300</name>
</gene>
<evidence type="ECO:0000313" key="4">
    <source>
        <dbReference type="Proteomes" id="UP000711178"/>
    </source>
</evidence>
<name>A0ABS7FFZ8_9NEIS</name>
<dbReference type="InterPro" id="IPR032876">
    <property type="entry name" value="J_dom"/>
</dbReference>
<reference evidence="3 4" key="1">
    <citation type="submission" date="2021-05" db="EMBL/GenBank/DDBJ databases">
        <title>Draft Whole Genome Sequencing Of Biosensor Chromobacterium violaceum Strain CV026 Reveals A Regulatory RNA In Chromobacterium violaceum Phenotype Regulatory Network.</title>
        <authorList>
            <person name="Hong K.W."/>
            <person name="Chan K.G."/>
            <person name="Chang C.-Y."/>
        </authorList>
    </citation>
    <scope>NUCLEOTIDE SEQUENCE [LARGE SCALE GENOMIC DNA]</scope>
    <source>
        <strain evidence="3 4">ATCC 31532</strain>
    </source>
</reference>
<dbReference type="SUPFAM" id="SSF49265">
    <property type="entry name" value="Fibronectin type III"/>
    <property type="match status" value="1"/>
</dbReference>
<feature type="domain" description="Fibronectin type-III" evidence="2">
    <location>
        <begin position="728"/>
        <end position="823"/>
    </location>
</feature>
<proteinExistence type="predicted"/>
<evidence type="ECO:0000259" key="2">
    <source>
        <dbReference type="PROSITE" id="PS50853"/>
    </source>
</evidence>
<dbReference type="InterPro" id="IPR055385">
    <property type="entry name" value="GpJ_HDII-ins2"/>
</dbReference>
<keyword evidence="4" id="KW-1185">Reference proteome</keyword>
<protein>
    <submittedName>
        <fullName evidence="3">DUF1983 domain-containing protein</fullName>
    </submittedName>
</protein>
<evidence type="ECO:0000313" key="3">
    <source>
        <dbReference type="EMBL" id="MBW8288998.1"/>
    </source>
</evidence>
<sequence>MSDDAIFGAKGGGGGSQHTPVESPDTAQSISYGRMMVLLSHGETGGPADAANPLKSIYLDDTPIQNQDGSFNFQNMQVSYRNGTQTQPAIQGFPAVETEIGVGLEVKAANPITQTVADVNATAIRVTVSLPAGLRSTDQKTGDTAGASVQYAIDLAPANGAFAQAAIVTISDKTAANYQRSTRLPLTGAGPWLVRVRRITPDSTTQYLANQTVFTSFTSIIDAQLRYPNLTVLALKFDSRQFSRMPTVSALWQQLKCQVPSNYDPVARTYTGPWDGNFKPAVTSNPVWFLWTYCTDNRFGINIPAANMDRWGMYAIAQWCDQPVPDGYGGTEPRFQFHNFQQDTQDAWKVVSDIVSSFCGQAYWSAGGIRIVADMPGKQPVKHFNATNVIEGKFTYSSTPKNGRFTAASVAWTDPGDRYRRAVEYVEHGQGLLAYGLQQTAAVAMGAVTRGQARRCGRYILETAQRSIEMVVFKAAAYGADLQPGDLFATSDFHVTGARMGGRVGSVAGTVVKLDAPVTLQSGVTYTLEVTGPDGVPVRRGVVASPGTTDTLNIVSQYPAQPVAGATWVLIATNLQPDLWTCVSIKSADNGEFEISGLQYDPNKWAAIETGLRFDPAPTSSLPDPGAMPPVLALQLQEQPYLAPDSSRRVKLLVDWPSVVHPYLRGYRMTYRQNGGNWIVLPDQVSNHAEIMDVVPGSYDVRVSTVSVTGVVSIPVTGNQQTQGQVTPPPAPTLSAVGGAMKVDLTWAYPAGRPDIKRAELFYSTTAADPNPGKLADLGYPTTAFTFQGAQLGVTYFFWLRIYDTWGNVSSFATAQAQTMKDPTLLLQQLQGGVDYSLLAPDLAGSITSNDNVANALLQALLQVDTSWSQARGARVISGQATAAIVNEQKIRADQNASMASNISALQASVAGNAAAITSEWMARVTADSAVASQISQMQTTLIGNSATITQQAQSINGLLGQWAVQVQLDANGQNPRVAGIQLSNGQGGSSFAVLADKFQVAFPDGSNPRAAFTVGRINGQTAVGVDGSMIVDGSISGRNAIVSGSIDAGQINTRGLTICDAAGNVVVDMTGMGAAYIKGQLTVGQIDTRGMTIRDAVGNIVVSMNGIDGSFIRNLMVDTLQIKGEAVSKNDTRSITVSGWTNAFDYSFQFNCSDSGTLLAFADSPFTTPIPTLYGRGRSAPINGSAVLVLNVNAGEVVTIGVSSPAINVSGMIRYGCVLFRR</sequence>
<dbReference type="InterPro" id="IPR036116">
    <property type="entry name" value="FN3_sf"/>
</dbReference>
<dbReference type="InterPro" id="IPR053171">
    <property type="entry name" value="Viral_Tip_Attach_Protein"/>
</dbReference>
<dbReference type="Gene3D" id="2.60.40.10">
    <property type="entry name" value="Immunoglobulins"/>
    <property type="match status" value="1"/>
</dbReference>
<feature type="compositionally biased region" description="Polar residues" evidence="1">
    <location>
        <begin position="17"/>
        <end position="26"/>
    </location>
</feature>
<feature type="region of interest" description="Disordered" evidence="1">
    <location>
        <begin position="1"/>
        <end position="26"/>
    </location>
</feature>
<dbReference type="PANTHER" id="PTHR36251:SF2">
    <property type="entry name" value="GIFSY-2 PROPHAGE HOST SPECIFICITY PROTEIN J, PHAGE LAMBDA"/>
    <property type="match status" value="1"/>
</dbReference>
<dbReference type="Pfam" id="PF13550">
    <property type="entry name" value="Phage-tail_3"/>
    <property type="match status" value="1"/>
</dbReference>
<dbReference type="EMBL" id="JAHDTB010000014">
    <property type="protein sequence ID" value="MBW8288998.1"/>
    <property type="molecule type" value="Genomic_DNA"/>
</dbReference>
<organism evidence="3 4">
    <name type="scientific">Chromobacterium subtsugae</name>
    <dbReference type="NCBI Taxonomy" id="251747"/>
    <lineage>
        <taxon>Bacteria</taxon>
        <taxon>Pseudomonadati</taxon>
        <taxon>Pseudomonadota</taxon>
        <taxon>Betaproteobacteria</taxon>
        <taxon>Neisseriales</taxon>
        <taxon>Chromobacteriaceae</taxon>
        <taxon>Chromobacterium</taxon>
    </lineage>
</organism>
<dbReference type="RefSeq" id="WP_220154017.1">
    <property type="nucleotide sequence ID" value="NZ_JAHDTB010000014.1"/>
</dbReference>
<dbReference type="PROSITE" id="PS50853">
    <property type="entry name" value="FN3"/>
    <property type="match status" value="1"/>
</dbReference>